<dbReference type="Gene3D" id="2.60.40.640">
    <property type="match status" value="2"/>
</dbReference>
<dbReference type="InterPro" id="IPR014752">
    <property type="entry name" value="Arrestin-like_C"/>
</dbReference>
<name>A0ABQ8TBS3_PERAM</name>
<protein>
    <recommendedName>
        <fullName evidence="3">Arrestin C-terminal-like domain-containing protein</fullName>
    </recommendedName>
</protein>
<evidence type="ECO:0000256" key="2">
    <source>
        <dbReference type="ARBA" id="ARBA00022606"/>
    </source>
</evidence>
<gene>
    <name evidence="4" type="ORF">ANN_05214</name>
</gene>
<keyword evidence="2" id="KW-0716">Sensory transduction</keyword>
<dbReference type="EMBL" id="JAJSOF020000013">
    <property type="protein sequence ID" value="KAJ4443541.1"/>
    <property type="molecule type" value="Genomic_DNA"/>
</dbReference>
<dbReference type="Pfam" id="PF02752">
    <property type="entry name" value="Arrestin_C"/>
    <property type="match status" value="2"/>
</dbReference>
<reference evidence="4 5" key="1">
    <citation type="journal article" date="2022" name="Allergy">
        <title>Genome assembly and annotation of Periplaneta americana reveal a comprehensive cockroach allergen profile.</title>
        <authorList>
            <person name="Wang L."/>
            <person name="Xiong Q."/>
            <person name="Saelim N."/>
            <person name="Wang L."/>
            <person name="Nong W."/>
            <person name="Wan A.T."/>
            <person name="Shi M."/>
            <person name="Liu X."/>
            <person name="Cao Q."/>
            <person name="Hui J.H.L."/>
            <person name="Sookrung N."/>
            <person name="Leung T.F."/>
            <person name="Tungtrongchitr A."/>
            <person name="Tsui S.K.W."/>
        </authorList>
    </citation>
    <scope>NUCLEOTIDE SEQUENCE [LARGE SCALE GENOMIC DNA]</scope>
    <source>
        <strain evidence="4">PWHHKU_190912</strain>
    </source>
</reference>
<feature type="domain" description="Arrestin C-terminal-like" evidence="3">
    <location>
        <begin position="183"/>
        <end position="402"/>
    </location>
</feature>
<dbReference type="SMART" id="SM01017">
    <property type="entry name" value="Arrestin_C"/>
    <property type="match status" value="1"/>
</dbReference>
<proteinExistence type="inferred from homology"/>
<dbReference type="PANTHER" id="PTHR11188">
    <property type="entry name" value="ARRESTIN DOMAIN CONTAINING PROTEIN"/>
    <property type="match status" value="1"/>
</dbReference>
<dbReference type="Pfam" id="PF00339">
    <property type="entry name" value="Arrestin_N"/>
    <property type="match status" value="1"/>
</dbReference>
<dbReference type="InterPro" id="IPR050357">
    <property type="entry name" value="Arrestin_domain-protein"/>
</dbReference>
<comment type="similarity">
    <text evidence="1">Belongs to the arrestin family.</text>
</comment>
<sequence>MGLLNLNIIFDNPQNIYFCGQTVSGRLLVNTDSPKKLRSKYNVVCSIVIKFKGEAECHWSETRTVRRNGRNHTHTVHYRGHELYFDNRVKLFGGSGDTETLPPGEHSFQFSMILPIHLPSSFEGSHGFVRYTVKAILDRPWKFDHEVKNAFTVLSHLDLNLDPRNREPFKVEDSKHFCCCCCKSGPLTLVTVIPARGFVPGQSIPLTVEVDNASNVNIYEVVCELQKVSMLVIILFTFEMGRTCSTYGESRNAYRVLVGRPEGKRPLGKPRRRWEDNIKMDLREVRYDDRDWINLAQDRDQWWAYVRAAMNLRIVTYHSTSPQRKIKKDHVDVCRMNLDGSVAEGDSKTWAAKMNIPALPPSGLLKCSIIDIEYVLKVKAKPEGPHMDLKNNIPVILGTIPLWQAPAAPAGMPFPNMPPPTAPPPGMGAEFLPDPNMGANFSATAPPYPDMPPPTYEECIFGTSSIGDSEDSQHVFGISGYNPRYPTYTLQAVPPPYSEGSCAPPKY</sequence>
<comment type="caution">
    <text evidence="4">The sequence shown here is derived from an EMBL/GenBank/DDBJ whole genome shotgun (WGS) entry which is preliminary data.</text>
</comment>
<dbReference type="SUPFAM" id="SSF81296">
    <property type="entry name" value="E set domains"/>
    <property type="match status" value="3"/>
</dbReference>
<evidence type="ECO:0000313" key="5">
    <source>
        <dbReference type="Proteomes" id="UP001148838"/>
    </source>
</evidence>
<evidence type="ECO:0000259" key="3">
    <source>
        <dbReference type="SMART" id="SM01017"/>
    </source>
</evidence>
<dbReference type="Proteomes" id="UP001148838">
    <property type="component" value="Unassembled WGS sequence"/>
</dbReference>
<accession>A0ABQ8TBS3</accession>
<dbReference type="InterPro" id="IPR011022">
    <property type="entry name" value="Arrestin_C-like"/>
</dbReference>
<evidence type="ECO:0000313" key="4">
    <source>
        <dbReference type="EMBL" id="KAJ4443541.1"/>
    </source>
</evidence>
<dbReference type="PANTHER" id="PTHR11188:SF176">
    <property type="entry name" value="ARRESTIN DOMAIN-CONTAINING PROTEIN 1"/>
    <property type="match status" value="1"/>
</dbReference>
<evidence type="ECO:0000256" key="1">
    <source>
        <dbReference type="ARBA" id="ARBA00005298"/>
    </source>
</evidence>
<dbReference type="InterPro" id="IPR014756">
    <property type="entry name" value="Ig_E-set"/>
</dbReference>
<dbReference type="InterPro" id="IPR011021">
    <property type="entry name" value="Arrestin-like_N"/>
</dbReference>
<keyword evidence="5" id="KW-1185">Reference proteome</keyword>
<organism evidence="4 5">
    <name type="scientific">Periplaneta americana</name>
    <name type="common">American cockroach</name>
    <name type="synonym">Blatta americana</name>
    <dbReference type="NCBI Taxonomy" id="6978"/>
    <lineage>
        <taxon>Eukaryota</taxon>
        <taxon>Metazoa</taxon>
        <taxon>Ecdysozoa</taxon>
        <taxon>Arthropoda</taxon>
        <taxon>Hexapoda</taxon>
        <taxon>Insecta</taxon>
        <taxon>Pterygota</taxon>
        <taxon>Neoptera</taxon>
        <taxon>Polyneoptera</taxon>
        <taxon>Dictyoptera</taxon>
        <taxon>Blattodea</taxon>
        <taxon>Blattoidea</taxon>
        <taxon>Blattidae</taxon>
        <taxon>Blattinae</taxon>
        <taxon>Periplaneta</taxon>
    </lineage>
</organism>